<proteinExistence type="predicted"/>
<dbReference type="EMBL" id="JACXVP010000011">
    <property type="protein sequence ID" value="KAG5576319.1"/>
    <property type="molecule type" value="Genomic_DNA"/>
</dbReference>
<keyword evidence="2" id="KW-1185">Reference proteome</keyword>
<comment type="caution">
    <text evidence="1">The sequence shown here is derived from an EMBL/GenBank/DDBJ whole genome shotgun (WGS) entry which is preliminary data.</text>
</comment>
<reference evidence="1 2" key="1">
    <citation type="submission" date="2020-09" db="EMBL/GenBank/DDBJ databases">
        <title>De no assembly of potato wild relative species, Solanum commersonii.</title>
        <authorList>
            <person name="Cho K."/>
        </authorList>
    </citation>
    <scope>NUCLEOTIDE SEQUENCE [LARGE SCALE GENOMIC DNA]</scope>
    <source>
        <strain evidence="1">LZ3.2</strain>
        <tissue evidence="1">Leaf</tissue>
    </source>
</reference>
<accession>A0A9J5WM75</accession>
<gene>
    <name evidence="1" type="ORF">H5410_056453</name>
</gene>
<name>A0A9J5WM75_SOLCO</name>
<organism evidence="1 2">
    <name type="scientific">Solanum commersonii</name>
    <name type="common">Commerson's wild potato</name>
    <name type="synonym">Commerson's nightshade</name>
    <dbReference type="NCBI Taxonomy" id="4109"/>
    <lineage>
        <taxon>Eukaryota</taxon>
        <taxon>Viridiplantae</taxon>
        <taxon>Streptophyta</taxon>
        <taxon>Embryophyta</taxon>
        <taxon>Tracheophyta</taxon>
        <taxon>Spermatophyta</taxon>
        <taxon>Magnoliopsida</taxon>
        <taxon>eudicotyledons</taxon>
        <taxon>Gunneridae</taxon>
        <taxon>Pentapetalae</taxon>
        <taxon>asterids</taxon>
        <taxon>lamiids</taxon>
        <taxon>Solanales</taxon>
        <taxon>Solanaceae</taxon>
        <taxon>Solanoideae</taxon>
        <taxon>Solaneae</taxon>
        <taxon>Solanum</taxon>
    </lineage>
</organism>
<dbReference type="AlphaFoldDB" id="A0A9J5WM75"/>
<evidence type="ECO:0000313" key="1">
    <source>
        <dbReference type="EMBL" id="KAG5576319.1"/>
    </source>
</evidence>
<evidence type="ECO:0000313" key="2">
    <source>
        <dbReference type="Proteomes" id="UP000824120"/>
    </source>
</evidence>
<protein>
    <submittedName>
        <fullName evidence="1">Uncharacterized protein</fullName>
    </submittedName>
</protein>
<dbReference type="Proteomes" id="UP000824120">
    <property type="component" value="Chromosome 11"/>
</dbReference>
<sequence length="63" mass="7351">MDYSTRKLVKQGFYPLRGSFDLENGPVCPFGPTDSFAKVLTDVHEIFWQNDVRNLDHQKIHEL</sequence>